<evidence type="ECO:0000256" key="3">
    <source>
        <dbReference type="ARBA" id="ARBA00006332"/>
    </source>
</evidence>
<proteinExistence type="inferred from homology"/>
<feature type="region of interest" description="Disordered" evidence="10">
    <location>
        <begin position="829"/>
        <end position="854"/>
    </location>
</feature>
<protein>
    <recommendedName>
        <fullName evidence="4">CST complex subunit CTC1</fullName>
    </recommendedName>
</protein>
<dbReference type="FunFam" id="1.10.510.10:FF:001239">
    <property type="entry name" value="Predicted protein"/>
    <property type="match status" value="1"/>
</dbReference>
<sequence>MHFFSKTCSSSSSMPSYPSVSSPKDDSNNFHGTAGNSWNTRGQSFTQKKLERQRKLRHVSDQELGLNLNLTNRPNSPPADPDSAKKSWSPGGADHWSSVAVPHPLPVPESLFTRKRESLGSVLTLGHPGASEEGPGHVLGRNSTDHIAIKSAKRSSNFRQRFSWHANVESTNRDIRLKIPARSAPTSGFSSPSASPLRLNARDLFASRVATESTKSSGDCNRVLSSDVNVEGAKYKFRGVTSPRSAPTSGLPSPATVSPQRSYTGDSLPTLVARRENQVQSTLEIPDIGRLASHSSQVPPVKTVFSPERSPFHSPTLQSSYLNPKNICSFLSNHKLFQGSSNEWPESSHASAHPLPLPPKAAPLQFSIPSPPTVIHNTLEKLNEPFNKNQWVKGKLIGSGTYGRVYIGTNRVTGASCAMKEVNIIPEDPKSAECVKQLEQEIRILRDLKHPNIVQYYGSEIVDDNFYIYLEYINPGSINKYVHEHCGHMTESIVRNFTRHILSGLAYLHSTKTVHRDIKGANLLVDASGVVKLTDFGMAKHLAGLSYELSLKGSPHWMAPEVIKAVMMRNCNPELALAVDIWSLGCAIIEMFTGKPPWGDLQGAQAMFKILHKDPPMPETLSPEGKDFLRRCFRRNPAERPSAMTLLEHPFVCRSGSGDLNVPASTEAAPAVNLTDYSQNLRDRTAENDVLQTSPGMRMRNHQRPRSRFWASTSHHPPCSALEARPCISTAQLVHGSHNFTSSSSVSADPAPGAASNHPLALLRSHGREIQRLNYAVVIVMSHGSKTAGLSFTQPDSSIDCKFMEETAAVLTVKELVLRAQPFTATSSLKSKLNSTNQKPQSQPPPPSTNPNPKILTPLNHSVILLGTLTLPTETLKCPIRNCFRFSDDSSTVCCDILDFRVNIVGKRIRVLAWNFIPLKHFCDGGFLEIIKWSFVDSSSSVISRSSSSFDLFPLVSGSPSNEEDQSKARYSVNGPIESISPVFIVPCSIGDGKSQNLRGFVARIMVCQCKTCNSPESIKFSHSIDQGNDSHSFTKPSFVYFCGASWCWHPVITKLVGIVIMLSGLKKKLVFIGKEESQLMFVTTEYSVLQLPKVLKKWPPFSRNAIQGNGECGVYTGVVRGVYMQGMVVELDKEVWLLLTDQLVTAPHSLREGAIISARNVHFVNPKFSWTKMLVLGACFKTSITVESFSPLETGCHMVAQSQSQLGKFIESLTFSARLWTLLVISCFRKKFAGMLSEKEILGSKHKEGLAQMFARSHLPESIFRARLGVLTELCRHESCGCGSEPYHGNLKLVAPVSILLSHCDNMWMRTVSKDCHTSQEKSRFNLVSHERTSYCLPLRRNFSSEDIGILLLGSLKISQSSGRLQLVDATGSIDVLVPDLPSTWKTNNIYEVVDYSLIMEGMPKVVDHLGLLNNESLSCSHIFHYVPRATEMNLAIYSYFHLSHATCKNLCFYPSMPFNEDLQELQSGRFHLIWISHKYPFLHKLQGDPVIPNRANVFVEAVVLPWDLSIAGMDPIAHSGEISRIWLNKAGRHYIGENNEEYLPNKKCKMDCMPSQAFVSVLADDQNYVGSELSACSGSLRESTKWKCGEPSCPEIPCLAIARNANSHNLVSSGKLCCTDCKVKIGADYKPSGRKILLEFSSDSFFRYQMLQIGGYYVIKHHKEESFCCLKDYNNTGGGKICVSSRMCLWSLSFSSDDVINDKSLDDAPPGDSSLSNEEFLMKNQVELLLRRSTGNSPECSDVQLHLSADTMHLLVLKLNKMKEGFMPVVMPEEAFSRSPHFMTKMSASSTPFSSSNSCCVFPEGNLISVLGNVVALHSLNSNLANAHSSCETVSDIPHMGCFQGIPSSCCVHVLVDKQMVRIFGSLSKHAYAVGFGAGVNATFHRVLKLRGTNRLMLTPASFIVINSIRVANEASQENSSDLWLYRSSAASLDKVSFVMISELNQCTESKPVKFYCRVVAVHVLVLENRKYLASKVNSTQHFLDIPLASFVLDDGSSSCYCWANAERAATLLRLHEELPMRAFESSGCTLKWVGITNSSWKTTMYHLEKMLKKHHRIVVKNHGSMVDSSYQDLNVSVSSDDDLSSSDDNLLKFIIFHACFGTFWTVTASAMELNAVNQLEKEHLMQMEMAPHPMQNVWAREVCYTDTRTEAWNMVQEQLRR</sequence>
<feature type="domain" description="Protein kinase" evidence="11">
    <location>
        <begin position="391"/>
        <end position="652"/>
    </location>
</feature>
<feature type="compositionally biased region" description="Polar residues" evidence="10">
    <location>
        <begin position="242"/>
        <end position="263"/>
    </location>
</feature>
<dbReference type="Pfam" id="PF15491">
    <property type="entry name" value="CTC1_2"/>
    <property type="match status" value="1"/>
</dbReference>
<dbReference type="PANTHER" id="PTHR14865">
    <property type="entry name" value="CST COMPLEX SUBUNIT CTC1"/>
    <property type="match status" value="1"/>
</dbReference>
<dbReference type="Pfam" id="PF00069">
    <property type="entry name" value="Pkinase"/>
    <property type="match status" value="1"/>
</dbReference>
<dbReference type="GO" id="GO:0045740">
    <property type="term" value="P:positive regulation of DNA replication"/>
    <property type="evidence" value="ECO:0007669"/>
    <property type="project" value="TreeGrafter"/>
</dbReference>
<dbReference type="PROSITE" id="PS00107">
    <property type="entry name" value="PROTEIN_KINASE_ATP"/>
    <property type="match status" value="1"/>
</dbReference>
<feature type="region of interest" description="Disordered" evidence="10">
    <location>
        <begin position="1"/>
        <end position="95"/>
    </location>
</feature>
<keyword evidence="6" id="KW-0779">Telomere</keyword>
<evidence type="ECO:0000256" key="4">
    <source>
        <dbReference type="ARBA" id="ARBA00016175"/>
    </source>
</evidence>
<evidence type="ECO:0000313" key="12">
    <source>
        <dbReference type="EMBL" id="KAJ7007251.1"/>
    </source>
</evidence>
<dbReference type="GO" id="GO:1990879">
    <property type="term" value="C:CST complex"/>
    <property type="evidence" value="ECO:0007669"/>
    <property type="project" value="TreeGrafter"/>
</dbReference>
<reference evidence="12" key="1">
    <citation type="journal article" date="2023" name="Mol. Ecol. Resour.">
        <title>Chromosome-level genome assembly of a triploid poplar Populus alba 'Berolinensis'.</title>
        <authorList>
            <person name="Chen S."/>
            <person name="Yu Y."/>
            <person name="Wang X."/>
            <person name="Wang S."/>
            <person name="Zhang T."/>
            <person name="Zhou Y."/>
            <person name="He R."/>
            <person name="Meng N."/>
            <person name="Wang Y."/>
            <person name="Liu W."/>
            <person name="Liu Z."/>
            <person name="Liu J."/>
            <person name="Guo Q."/>
            <person name="Huang H."/>
            <person name="Sederoff R.R."/>
            <person name="Wang G."/>
            <person name="Qu G."/>
            <person name="Chen S."/>
        </authorList>
    </citation>
    <scope>NUCLEOTIDE SEQUENCE</scope>
    <source>
        <strain evidence="12">SC-2020</strain>
    </source>
</reference>
<dbReference type="GO" id="GO:0003697">
    <property type="term" value="F:single-stranded DNA binding"/>
    <property type="evidence" value="ECO:0007669"/>
    <property type="project" value="TreeGrafter"/>
</dbReference>
<feature type="compositionally biased region" description="Low complexity" evidence="10">
    <location>
        <begin position="9"/>
        <end position="22"/>
    </location>
</feature>
<dbReference type="SUPFAM" id="SSF56112">
    <property type="entry name" value="Protein kinase-like (PK-like)"/>
    <property type="match status" value="1"/>
</dbReference>
<keyword evidence="9" id="KW-0547">Nucleotide-binding</keyword>
<keyword evidence="7" id="KW-0238">DNA-binding</keyword>
<evidence type="ECO:0000256" key="5">
    <source>
        <dbReference type="ARBA" id="ARBA00022454"/>
    </source>
</evidence>
<keyword evidence="8" id="KW-0539">Nucleus</keyword>
<evidence type="ECO:0000256" key="2">
    <source>
        <dbReference type="ARBA" id="ARBA00004574"/>
    </source>
</evidence>
<feature type="compositionally biased region" description="Polar residues" evidence="10">
    <location>
        <begin position="29"/>
        <end position="47"/>
    </location>
</feature>
<dbReference type="Gene3D" id="1.10.510.10">
    <property type="entry name" value="Transferase(Phosphotransferase) domain 1"/>
    <property type="match status" value="1"/>
</dbReference>
<dbReference type="GO" id="GO:0010833">
    <property type="term" value="P:telomere maintenance via telomere lengthening"/>
    <property type="evidence" value="ECO:0007669"/>
    <property type="project" value="TreeGrafter"/>
</dbReference>
<dbReference type="PROSITE" id="PS50011">
    <property type="entry name" value="PROTEIN_KINASE_DOM"/>
    <property type="match status" value="1"/>
</dbReference>
<evidence type="ECO:0000256" key="8">
    <source>
        <dbReference type="ARBA" id="ARBA00023242"/>
    </source>
</evidence>
<keyword evidence="13" id="KW-1185">Reference proteome</keyword>
<dbReference type="PANTHER" id="PTHR14865:SF2">
    <property type="entry name" value="CST COMPLEX SUBUNIT CTC1"/>
    <property type="match status" value="1"/>
</dbReference>
<dbReference type="InterPro" id="IPR028262">
    <property type="entry name" value="CTC1_plant"/>
</dbReference>
<gene>
    <name evidence="12" type="ORF">NC653_006337</name>
</gene>
<comment type="subcellular location">
    <subcellularLocation>
        <location evidence="2">Chromosome</location>
        <location evidence="2">Telomere</location>
    </subcellularLocation>
    <subcellularLocation>
        <location evidence="1">Nucleus</location>
    </subcellularLocation>
</comment>
<dbReference type="InterPro" id="IPR000719">
    <property type="entry name" value="Prot_kinase_dom"/>
</dbReference>
<feature type="region of interest" description="Disordered" evidence="10">
    <location>
        <begin position="240"/>
        <end position="263"/>
    </location>
</feature>
<evidence type="ECO:0000259" key="11">
    <source>
        <dbReference type="PROSITE" id="PS50011"/>
    </source>
</evidence>
<evidence type="ECO:0000256" key="9">
    <source>
        <dbReference type="PROSITE-ProRule" id="PRU10141"/>
    </source>
</evidence>
<name>A0AAD6WCZ0_9ROSI</name>
<feature type="binding site" evidence="9">
    <location>
        <position position="420"/>
    </location>
    <ligand>
        <name>ATP</name>
        <dbReference type="ChEBI" id="CHEBI:30616"/>
    </ligand>
</feature>
<dbReference type="InterPro" id="IPR042617">
    <property type="entry name" value="CTC1-like"/>
</dbReference>
<comment type="caution">
    <text evidence="12">The sequence shown here is derived from an EMBL/GenBank/DDBJ whole genome shotgun (WGS) entry which is preliminary data.</text>
</comment>
<keyword evidence="9" id="KW-0067">ATP-binding</keyword>
<dbReference type="GO" id="GO:0005524">
    <property type="term" value="F:ATP binding"/>
    <property type="evidence" value="ECO:0007669"/>
    <property type="project" value="UniProtKB-UniRule"/>
</dbReference>
<dbReference type="InterPro" id="IPR017441">
    <property type="entry name" value="Protein_kinase_ATP_BS"/>
</dbReference>
<dbReference type="SMART" id="SM00220">
    <property type="entry name" value="S_TKc"/>
    <property type="match status" value="1"/>
</dbReference>
<dbReference type="Proteomes" id="UP001164929">
    <property type="component" value="Chromosome 2"/>
</dbReference>
<dbReference type="GO" id="GO:0004672">
    <property type="term" value="F:protein kinase activity"/>
    <property type="evidence" value="ECO:0007669"/>
    <property type="project" value="InterPro"/>
</dbReference>
<dbReference type="GO" id="GO:0042162">
    <property type="term" value="F:telomeric DNA binding"/>
    <property type="evidence" value="ECO:0007669"/>
    <property type="project" value="TreeGrafter"/>
</dbReference>
<accession>A0AAD6WCZ0</accession>
<organism evidence="12 13">
    <name type="scientific">Populus alba x Populus x berolinensis</name>
    <dbReference type="NCBI Taxonomy" id="444605"/>
    <lineage>
        <taxon>Eukaryota</taxon>
        <taxon>Viridiplantae</taxon>
        <taxon>Streptophyta</taxon>
        <taxon>Embryophyta</taxon>
        <taxon>Tracheophyta</taxon>
        <taxon>Spermatophyta</taxon>
        <taxon>Magnoliopsida</taxon>
        <taxon>eudicotyledons</taxon>
        <taxon>Gunneridae</taxon>
        <taxon>Pentapetalae</taxon>
        <taxon>rosids</taxon>
        <taxon>fabids</taxon>
        <taxon>Malpighiales</taxon>
        <taxon>Salicaceae</taxon>
        <taxon>Saliceae</taxon>
        <taxon>Populus</taxon>
    </lineage>
</organism>
<evidence type="ECO:0000313" key="13">
    <source>
        <dbReference type="Proteomes" id="UP001164929"/>
    </source>
</evidence>
<evidence type="ECO:0000256" key="1">
    <source>
        <dbReference type="ARBA" id="ARBA00004123"/>
    </source>
</evidence>
<evidence type="ECO:0000256" key="6">
    <source>
        <dbReference type="ARBA" id="ARBA00022895"/>
    </source>
</evidence>
<dbReference type="InterPro" id="IPR011009">
    <property type="entry name" value="Kinase-like_dom_sf"/>
</dbReference>
<dbReference type="EMBL" id="JAQIZT010000002">
    <property type="protein sequence ID" value="KAJ7007251.1"/>
    <property type="molecule type" value="Genomic_DNA"/>
</dbReference>
<evidence type="ECO:0000256" key="10">
    <source>
        <dbReference type="SAM" id="MobiDB-lite"/>
    </source>
</evidence>
<keyword evidence="5" id="KW-0158">Chromosome</keyword>
<evidence type="ECO:0000256" key="7">
    <source>
        <dbReference type="ARBA" id="ARBA00023125"/>
    </source>
</evidence>
<comment type="similarity">
    <text evidence="3">Belongs to the CTC1 family.</text>
</comment>